<reference evidence="1 2" key="1">
    <citation type="submission" date="2018-02" db="EMBL/GenBank/DDBJ databases">
        <title>Draft genome sequences of Elsinoe sp., causing black scab on jojoba.</title>
        <authorList>
            <person name="Stodart B."/>
            <person name="Jeffress S."/>
            <person name="Ash G."/>
            <person name="Arun Chinnappa K."/>
        </authorList>
    </citation>
    <scope>NUCLEOTIDE SEQUENCE [LARGE SCALE GENOMIC DNA]</scope>
    <source>
        <strain evidence="1 2">Hillstone_2</strain>
    </source>
</reference>
<sequence length="88" mass="10139">MVYRRIAEDKLNAVIYGLACGQSDCAVHRSTAVARGTIRSIRLSLEFFSEPYPPVETHKRHKRKITPFLEEKILEYLSDIPTAYLDEL</sequence>
<evidence type="ECO:0000313" key="2">
    <source>
        <dbReference type="Proteomes" id="UP000308133"/>
    </source>
</evidence>
<organism evidence="1 2">
    <name type="scientific">Elsinoe australis</name>
    <dbReference type="NCBI Taxonomy" id="40998"/>
    <lineage>
        <taxon>Eukaryota</taxon>
        <taxon>Fungi</taxon>
        <taxon>Dikarya</taxon>
        <taxon>Ascomycota</taxon>
        <taxon>Pezizomycotina</taxon>
        <taxon>Dothideomycetes</taxon>
        <taxon>Dothideomycetidae</taxon>
        <taxon>Myriangiales</taxon>
        <taxon>Elsinoaceae</taxon>
        <taxon>Elsinoe</taxon>
    </lineage>
</organism>
<dbReference type="EMBL" id="PTQR01000054">
    <property type="protein sequence ID" value="TKX23246.1"/>
    <property type="molecule type" value="Genomic_DNA"/>
</dbReference>
<comment type="caution">
    <text evidence="1">The sequence shown here is derived from an EMBL/GenBank/DDBJ whole genome shotgun (WGS) entry which is preliminary data.</text>
</comment>
<gene>
    <name evidence="1" type="ORF">C1H76_4313</name>
</gene>
<dbReference type="AlphaFoldDB" id="A0A4U7B3A9"/>
<evidence type="ECO:0000313" key="1">
    <source>
        <dbReference type="EMBL" id="TKX23246.1"/>
    </source>
</evidence>
<accession>A0A4U7B3A9</accession>
<proteinExistence type="predicted"/>
<name>A0A4U7B3A9_9PEZI</name>
<protein>
    <submittedName>
        <fullName evidence="1">Uncharacterized protein</fullName>
    </submittedName>
</protein>
<dbReference type="Proteomes" id="UP000308133">
    <property type="component" value="Unassembled WGS sequence"/>
</dbReference>